<keyword evidence="1" id="KW-1133">Transmembrane helix</keyword>
<evidence type="ECO:0000313" key="4">
    <source>
        <dbReference type="Proteomes" id="UP000002051"/>
    </source>
</evidence>
<sequence length="225" mass="25925">MIDVTQWEKYSVALMNFLADRKDVWPVVLILTHDQCKLIDGIDLMTVISEVREYIKDGKITKMILLQLIVLMLISYFMRHVKIYLRFVYRRDHRLNFCLVFVTSGKCEIALFGDYVDHLKQLMAKVDEGLQVLDMQFTKVKIFSENGSPQNVVNTTRIMINPYISEAAEFKKGLPTVPLIGPRGKPSVDEDFLHLHPKKSIAELKEVRESDTFIVCGTIDGIVEE</sequence>
<organism evidence="2 4">
    <name type="scientific">Medicago truncatula</name>
    <name type="common">Barrel medic</name>
    <name type="synonym">Medicago tribuloides</name>
    <dbReference type="NCBI Taxonomy" id="3880"/>
    <lineage>
        <taxon>Eukaryota</taxon>
        <taxon>Viridiplantae</taxon>
        <taxon>Streptophyta</taxon>
        <taxon>Embryophyta</taxon>
        <taxon>Tracheophyta</taxon>
        <taxon>Spermatophyta</taxon>
        <taxon>Magnoliopsida</taxon>
        <taxon>eudicotyledons</taxon>
        <taxon>Gunneridae</taxon>
        <taxon>Pentapetalae</taxon>
        <taxon>rosids</taxon>
        <taxon>fabids</taxon>
        <taxon>Fabales</taxon>
        <taxon>Fabaceae</taxon>
        <taxon>Papilionoideae</taxon>
        <taxon>50 kb inversion clade</taxon>
        <taxon>NPAAA clade</taxon>
        <taxon>Hologalegina</taxon>
        <taxon>IRL clade</taxon>
        <taxon>Trifolieae</taxon>
        <taxon>Medicago</taxon>
    </lineage>
</organism>
<dbReference type="EnsemblPlants" id="KEH25744">
    <property type="protein sequence ID" value="KEH25744"/>
    <property type="gene ID" value="MTR_6g033945"/>
</dbReference>
<dbReference type="PaxDb" id="3880-AES71841"/>
<feature type="transmembrane region" description="Helical" evidence="1">
    <location>
        <begin position="64"/>
        <end position="85"/>
    </location>
</feature>
<reference evidence="2 4" key="2">
    <citation type="journal article" date="2014" name="BMC Genomics">
        <title>An improved genome release (version Mt4.0) for the model legume Medicago truncatula.</title>
        <authorList>
            <person name="Tang H."/>
            <person name="Krishnakumar V."/>
            <person name="Bidwell S."/>
            <person name="Rosen B."/>
            <person name="Chan A."/>
            <person name="Zhou S."/>
            <person name="Gentzbittel L."/>
            <person name="Childs K.L."/>
            <person name="Yandell M."/>
            <person name="Gundlach H."/>
            <person name="Mayer K.F."/>
            <person name="Schwartz D.C."/>
            <person name="Town C.D."/>
        </authorList>
    </citation>
    <scope>GENOME REANNOTATION</scope>
    <source>
        <strain evidence="2">A17</strain>
        <strain evidence="3 4">cv. Jemalong A17</strain>
    </source>
</reference>
<dbReference type="EMBL" id="CM001222">
    <property type="protein sequence ID" value="KEH25744.1"/>
    <property type="molecule type" value="Genomic_DNA"/>
</dbReference>
<evidence type="ECO:0000313" key="3">
    <source>
        <dbReference type="EnsemblPlants" id="KEH25744"/>
    </source>
</evidence>
<gene>
    <name evidence="2" type="ordered locus">MTR_6g033945</name>
</gene>
<dbReference type="HOGENOM" id="CLU_1231500_0_0_1"/>
<dbReference type="Gene3D" id="2.40.50.140">
    <property type="entry name" value="Nucleic acid-binding proteins"/>
    <property type="match status" value="1"/>
</dbReference>
<reference evidence="2 4" key="1">
    <citation type="journal article" date="2011" name="Nature">
        <title>The Medicago genome provides insight into the evolution of rhizobial symbioses.</title>
        <authorList>
            <person name="Young N.D."/>
            <person name="Debelle F."/>
            <person name="Oldroyd G.E."/>
            <person name="Geurts R."/>
            <person name="Cannon S.B."/>
            <person name="Udvardi M.K."/>
            <person name="Benedito V.A."/>
            <person name="Mayer K.F."/>
            <person name="Gouzy J."/>
            <person name="Schoof H."/>
            <person name="Van de Peer Y."/>
            <person name="Proost S."/>
            <person name="Cook D.R."/>
            <person name="Meyers B.C."/>
            <person name="Spannagl M."/>
            <person name="Cheung F."/>
            <person name="De Mita S."/>
            <person name="Krishnakumar V."/>
            <person name="Gundlach H."/>
            <person name="Zhou S."/>
            <person name="Mudge J."/>
            <person name="Bharti A.K."/>
            <person name="Murray J.D."/>
            <person name="Naoumkina M.A."/>
            <person name="Rosen B."/>
            <person name="Silverstein K.A."/>
            <person name="Tang H."/>
            <person name="Rombauts S."/>
            <person name="Zhao P.X."/>
            <person name="Zhou P."/>
            <person name="Barbe V."/>
            <person name="Bardou P."/>
            <person name="Bechner M."/>
            <person name="Bellec A."/>
            <person name="Berger A."/>
            <person name="Berges H."/>
            <person name="Bidwell S."/>
            <person name="Bisseling T."/>
            <person name="Choisne N."/>
            <person name="Couloux A."/>
            <person name="Denny R."/>
            <person name="Deshpande S."/>
            <person name="Dai X."/>
            <person name="Doyle J.J."/>
            <person name="Dudez A.M."/>
            <person name="Farmer A.D."/>
            <person name="Fouteau S."/>
            <person name="Franken C."/>
            <person name="Gibelin C."/>
            <person name="Gish J."/>
            <person name="Goldstein S."/>
            <person name="Gonzalez A.J."/>
            <person name="Green P.J."/>
            <person name="Hallab A."/>
            <person name="Hartog M."/>
            <person name="Hua A."/>
            <person name="Humphray S.J."/>
            <person name="Jeong D.H."/>
            <person name="Jing Y."/>
            <person name="Jocker A."/>
            <person name="Kenton S.M."/>
            <person name="Kim D.J."/>
            <person name="Klee K."/>
            <person name="Lai H."/>
            <person name="Lang C."/>
            <person name="Lin S."/>
            <person name="Macmil S.L."/>
            <person name="Magdelenat G."/>
            <person name="Matthews L."/>
            <person name="McCorrison J."/>
            <person name="Monaghan E.L."/>
            <person name="Mun J.H."/>
            <person name="Najar F.Z."/>
            <person name="Nicholson C."/>
            <person name="Noirot C."/>
            <person name="O'Bleness M."/>
            <person name="Paule C.R."/>
            <person name="Poulain J."/>
            <person name="Prion F."/>
            <person name="Qin B."/>
            <person name="Qu C."/>
            <person name="Retzel E.F."/>
            <person name="Riddle C."/>
            <person name="Sallet E."/>
            <person name="Samain S."/>
            <person name="Samson N."/>
            <person name="Sanders I."/>
            <person name="Saurat O."/>
            <person name="Scarpelli C."/>
            <person name="Schiex T."/>
            <person name="Segurens B."/>
            <person name="Severin A.J."/>
            <person name="Sherrier D.J."/>
            <person name="Shi R."/>
            <person name="Sims S."/>
            <person name="Singer S.R."/>
            <person name="Sinharoy S."/>
            <person name="Sterck L."/>
            <person name="Viollet A."/>
            <person name="Wang B.B."/>
            <person name="Wang K."/>
            <person name="Wang M."/>
            <person name="Wang X."/>
            <person name="Warfsmann J."/>
            <person name="Weissenbach J."/>
            <person name="White D.D."/>
            <person name="White J.D."/>
            <person name="Wiley G.B."/>
            <person name="Wincker P."/>
            <person name="Xing Y."/>
            <person name="Yang L."/>
            <person name="Yao Z."/>
            <person name="Ying F."/>
            <person name="Zhai J."/>
            <person name="Zhou L."/>
            <person name="Zuber A."/>
            <person name="Denarie J."/>
            <person name="Dixon R.A."/>
            <person name="May G.D."/>
            <person name="Schwartz D.C."/>
            <person name="Rogers J."/>
            <person name="Quetier F."/>
            <person name="Town C.D."/>
            <person name="Roe B.A."/>
        </authorList>
    </citation>
    <scope>NUCLEOTIDE SEQUENCE [LARGE SCALE GENOMIC DNA]</scope>
    <source>
        <strain evidence="2">A17</strain>
        <strain evidence="3 4">cv. Jemalong A17</strain>
    </source>
</reference>
<dbReference type="AlphaFoldDB" id="A0A072U7L2"/>
<name>A0A072U7L2_MEDTR</name>
<evidence type="ECO:0000313" key="2">
    <source>
        <dbReference type="EMBL" id="KEH25744.1"/>
    </source>
</evidence>
<keyword evidence="4" id="KW-1185">Reference proteome</keyword>
<reference evidence="3" key="3">
    <citation type="submission" date="2015-04" db="UniProtKB">
        <authorList>
            <consortium name="EnsemblPlants"/>
        </authorList>
    </citation>
    <scope>IDENTIFICATION</scope>
    <source>
        <strain evidence="3">cv. Jemalong A17</strain>
    </source>
</reference>
<protein>
    <submittedName>
        <fullName evidence="2">Transmembrane protein, putative</fullName>
    </submittedName>
</protein>
<proteinExistence type="predicted"/>
<keyword evidence="1 2" id="KW-0812">Transmembrane</keyword>
<evidence type="ECO:0000256" key="1">
    <source>
        <dbReference type="SAM" id="Phobius"/>
    </source>
</evidence>
<keyword evidence="1" id="KW-0472">Membrane</keyword>
<dbReference type="Proteomes" id="UP000002051">
    <property type="component" value="Chromosome 6"/>
</dbReference>
<dbReference type="InterPro" id="IPR012340">
    <property type="entry name" value="NA-bd_OB-fold"/>
</dbReference>
<accession>A0A072U7L2</accession>